<reference evidence="1 2" key="2">
    <citation type="journal article" date="2022" name="Mol. Ecol. Resour.">
        <title>The genomes of chicory, endive, great burdock and yacon provide insights into Asteraceae paleo-polyploidization history and plant inulin production.</title>
        <authorList>
            <person name="Fan W."/>
            <person name="Wang S."/>
            <person name="Wang H."/>
            <person name="Wang A."/>
            <person name="Jiang F."/>
            <person name="Liu H."/>
            <person name="Zhao H."/>
            <person name="Xu D."/>
            <person name="Zhang Y."/>
        </authorList>
    </citation>
    <scope>NUCLEOTIDE SEQUENCE [LARGE SCALE GENOMIC DNA]</scope>
    <source>
        <strain evidence="2">cv. Yunnan</strain>
        <tissue evidence="1">Leaves</tissue>
    </source>
</reference>
<proteinExistence type="predicted"/>
<reference evidence="2" key="1">
    <citation type="journal article" date="2022" name="Mol. Ecol. Resour.">
        <title>The genomes of chicory, endive, great burdock and yacon provide insights into Asteraceae palaeo-polyploidization history and plant inulin production.</title>
        <authorList>
            <person name="Fan W."/>
            <person name="Wang S."/>
            <person name="Wang H."/>
            <person name="Wang A."/>
            <person name="Jiang F."/>
            <person name="Liu H."/>
            <person name="Zhao H."/>
            <person name="Xu D."/>
            <person name="Zhang Y."/>
        </authorList>
    </citation>
    <scope>NUCLEOTIDE SEQUENCE [LARGE SCALE GENOMIC DNA]</scope>
    <source>
        <strain evidence="2">cv. Yunnan</strain>
    </source>
</reference>
<gene>
    <name evidence="1" type="ORF">L1987_15714</name>
</gene>
<name>A0ACB9J6V7_9ASTR</name>
<organism evidence="1 2">
    <name type="scientific">Smallanthus sonchifolius</name>
    <dbReference type="NCBI Taxonomy" id="185202"/>
    <lineage>
        <taxon>Eukaryota</taxon>
        <taxon>Viridiplantae</taxon>
        <taxon>Streptophyta</taxon>
        <taxon>Embryophyta</taxon>
        <taxon>Tracheophyta</taxon>
        <taxon>Spermatophyta</taxon>
        <taxon>Magnoliopsida</taxon>
        <taxon>eudicotyledons</taxon>
        <taxon>Gunneridae</taxon>
        <taxon>Pentapetalae</taxon>
        <taxon>asterids</taxon>
        <taxon>campanulids</taxon>
        <taxon>Asterales</taxon>
        <taxon>Asteraceae</taxon>
        <taxon>Asteroideae</taxon>
        <taxon>Heliantheae alliance</taxon>
        <taxon>Millerieae</taxon>
        <taxon>Smallanthus</taxon>
    </lineage>
</organism>
<evidence type="ECO:0000313" key="2">
    <source>
        <dbReference type="Proteomes" id="UP001056120"/>
    </source>
</evidence>
<keyword evidence="2" id="KW-1185">Reference proteome</keyword>
<protein>
    <submittedName>
        <fullName evidence="1">Uncharacterized protein</fullName>
    </submittedName>
</protein>
<dbReference type="EMBL" id="CM042022">
    <property type="protein sequence ID" value="KAI3816029.1"/>
    <property type="molecule type" value="Genomic_DNA"/>
</dbReference>
<dbReference type="Proteomes" id="UP001056120">
    <property type="component" value="Linkage Group LG05"/>
</dbReference>
<evidence type="ECO:0000313" key="1">
    <source>
        <dbReference type="EMBL" id="KAI3816029.1"/>
    </source>
</evidence>
<sequence length="342" mass="38287">MASCGMTATLSLVLYLRHSNGIFSYSLGNDLDEPITNIPGTELIIRRRDLASFCRFNDLSHNTFQLVLKEAETVPRAHGLILNTFEELDSHILAHMRKLCPNIYPIGPLHSLHKTRLLVDTTPISPETTFSNNVWKENRTCLSWLDKHKPKTVIFISIGSLATMTMDQLLEIWHGVVNSGKPFLLVRRPGSITGGYNESQVPSELLDHTREIGCIVDWAPQEDVLAHQAIGAFLTHSGWNSTIESIVEGVPMICWPYFAEQQVNSQFVGEVWKVGVDMKDTCDRLIVEKAVRDVMDTKDNTFTQYTNTWANLAKESITETGSSSASLGRLIDDILAMSLTLK</sequence>
<comment type="caution">
    <text evidence="1">The sequence shown here is derived from an EMBL/GenBank/DDBJ whole genome shotgun (WGS) entry which is preliminary data.</text>
</comment>
<accession>A0ACB9J6V7</accession>